<evidence type="ECO:0000313" key="11">
    <source>
        <dbReference type="Proteomes" id="UP000541444"/>
    </source>
</evidence>
<keyword evidence="6 9" id="KW-0472">Membrane</keyword>
<keyword evidence="3" id="KW-0808">Transferase</keyword>
<comment type="caution">
    <text evidence="10">The sequence shown here is derived from an EMBL/GenBank/DDBJ whole genome shotgun (WGS) entry which is preliminary data.</text>
</comment>
<evidence type="ECO:0000256" key="5">
    <source>
        <dbReference type="ARBA" id="ARBA00022989"/>
    </source>
</evidence>
<dbReference type="InterPro" id="IPR029044">
    <property type="entry name" value="Nucleotide-diphossugar_trans"/>
</dbReference>
<protein>
    <recommendedName>
        <fullName evidence="12">Cellulose synthase</fullName>
    </recommendedName>
</protein>
<evidence type="ECO:0000256" key="2">
    <source>
        <dbReference type="ARBA" id="ARBA00022676"/>
    </source>
</evidence>
<reference evidence="10 11" key="1">
    <citation type="journal article" date="2020" name="IScience">
        <title>Genome Sequencing of the Endangered Kingdonia uniflora (Circaeasteraceae, Ranunculales) Reveals Potential Mechanisms of Evolutionary Specialization.</title>
        <authorList>
            <person name="Sun Y."/>
            <person name="Deng T."/>
            <person name="Zhang A."/>
            <person name="Moore M.J."/>
            <person name="Landis J.B."/>
            <person name="Lin N."/>
            <person name="Zhang H."/>
            <person name="Zhang X."/>
            <person name="Huang J."/>
            <person name="Zhang X."/>
            <person name="Sun H."/>
            <person name="Wang H."/>
        </authorList>
    </citation>
    <scope>NUCLEOTIDE SEQUENCE [LARGE SCALE GENOMIC DNA]</scope>
    <source>
        <strain evidence="10">TB1705</strain>
        <tissue evidence="10">Leaf</tissue>
    </source>
</reference>
<evidence type="ECO:0000256" key="9">
    <source>
        <dbReference type="SAM" id="Phobius"/>
    </source>
</evidence>
<dbReference type="GO" id="GO:0012505">
    <property type="term" value="C:endomembrane system"/>
    <property type="evidence" value="ECO:0007669"/>
    <property type="project" value="UniProtKB-SubCell"/>
</dbReference>
<dbReference type="GO" id="GO:0016760">
    <property type="term" value="F:cellulose synthase (UDP-forming) activity"/>
    <property type="evidence" value="ECO:0007669"/>
    <property type="project" value="InterPro"/>
</dbReference>
<evidence type="ECO:0000256" key="1">
    <source>
        <dbReference type="ARBA" id="ARBA00004127"/>
    </source>
</evidence>
<evidence type="ECO:0000256" key="3">
    <source>
        <dbReference type="ARBA" id="ARBA00022679"/>
    </source>
</evidence>
<feature type="binding site" evidence="8">
    <location>
        <position position="124"/>
    </location>
    <ligand>
        <name>UDP-alpha-D-glucose</name>
        <dbReference type="ChEBI" id="CHEBI:58885"/>
    </ligand>
</feature>
<feature type="transmembrane region" description="Helical" evidence="9">
    <location>
        <begin position="60"/>
        <end position="78"/>
    </location>
</feature>
<keyword evidence="4 9" id="KW-0812">Transmembrane</keyword>
<dbReference type="AlphaFoldDB" id="A0A7J7N8B9"/>
<dbReference type="EMBL" id="JACGCM010000981">
    <property type="protein sequence ID" value="KAF6163479.1"/>
    <property type="molecule type" value="Genomic_DNA"/>
</dbReference>
<evidence type="ECO:0000256" key="8">
    <source>
        <dbReference type="PIRSR" id="PIRSR605150-2"/>
    </source>
</evidence>
<dbReference type="InterPro" id="IPR005150">
    <property type="entry name" value="Cellulose_synth"/>
</dbReference>
<dbReference type="Gene3D" id="3.90.550.10">
    <property type="entry name" value="Spore Coat Polysaccharide Biosynthesis Protein SpsA, Chain A"/>
    <property type="match status" value="1"/>
</dbReference>
<organism evidence="10 11">
    <name type="scientific">Kingdonia uniflora</name>
    <dbReference type="NCBI Taxonomy" id="39325"/>
    <lineage>
        <taxon>Eukaryota</taxon>
        <taxon>Viridiplantae</taxon>
        <taxon>Streptophyta</taxon>
        <taxon>Embryophyta</taxon>
        <taxon>Tracheophyta</taxon>
        <taxon>Spermatophyta</taxon>
        <taxon>Magnoliopsida</taxon>
        <taxon>Ranunculales</taxon>
        <taxon>Circaeasteraceae</taxon>
        <taxon>Kingdonia</taxon>
    </lineage>
</organism>
<keyword evidence="11" id="KW-1185">Reference proteome</keyword>
<feature type="binding site" evidence="8">
    <location>
        <position position="153"/>
    </location>
    <ligand>
        <name>UDP-alpha-D-glucose</name>
        <dbReference type="ChEBI" id="CHEBI:58885"/>
    </ligand>
</feature>
<comment type="subcellular location">
    <subcellularLocation>
        <location evidence="1">Endomembrane system</location>
        <topology evidence="1">Multi-pass membrane protein</topology>
    </subcellularLocation>
</comment>
<evidence type="ECO:0000256" key="6">
    <source>
        <dbReference type="ARBA" id="ARBA00023136"/>
    </source>
</evidence>
<dbReference type="Pfam" id="PF03552">
    <property type="entry name" value="Cellulose_synt"/>
    <property type="match status" value="1"/>
</dbReference>
<evidence type="ECO:0000256" key="4">
    <source>
        <dbReference type="ARBA" id="ARBA00022692"/>
    </source>
</evidence>
<dbReference type="GO" id="GO:0071555">
    <property type="term" value="P:cell wall organization"/>
    <property type="evidence" value="ECO:0007669"/>
    <property type="project" value="UniProtKB-KW"/>
</dbReference>
<proteinExistence type="predicted"/>
<evidence type="ECO:0000313" key="10">
    <source>
        <dbReference type="EMBL" id="KAF6163479.1"/>
    </source>
</evidence>
<sequence length="218" mass="25746">MDSFHFTLARDDEIREPLSRKVPISSTKINPFRVSIFFRFVILVFFLHYRLTHPVKNAHALWLVSVLCEIWFALFWMLDQLPKWQPVSRETYPDRLSFRYNLPGKKCELAFIDVFVAAFESKNESALLLANTILSILSVDYPSEKLCCYVSDDGASLLTLETLLETCEFARKWVPFCKKFNIEPLSPECYFSQKVDYLKYNTFSTFSKERRLMKVHFF</sequence>
<keyword evidence="7" id="KW-0961">Cell wall biogenesis/degradation</keyword>
<evidence type="ECO:0000256" key="7">
    <source>
        <dbReference type="ARBA" id="ARBA00023316"/>
    </source>
</evidence>
<gene>
    <name evidence="10" type="ORF">GIB67_029328</name>
</gene>
<dbReference type="GO" id="GO:0016020">
    <property type="term" value="C:membrane"/>
    <property type="evidence" value="ECO:0007669"/>
    <property type="project" value="InterPro"/>
</dbReference>
<name>A0A7J7N8B9_9MAGN</name>
<dbReference type="GO" id="GO:0030244">
    <property type="term" value="P:cellulose biosynthetic process"/>
    <property type="evidence" value="ECO:0007669"/>
    <property type="project" value="InterPro"/>
</dbReference>
<dbReference type="Proteomes" id="UP000541444">
    <property type="component" value="Unassembled WGS sequence"/>
</dbReference>
<accession>A0A7J7N8B9</accession>
<feature type="transmembrane region" description="Helical" evidence="9">
    <location>
        <begin position="30"/>
        <end position="48"/>
    </location>
</feature>
<evidence type="ECO:0008006" key="12">
    <source>
        <dbReference type="Google" id="ProtNLM"/>
    </source>
</evidence>
<keyword evidence="2" id="KW-0328">Glycosyltransferase</keyword>
<dbReference type="PANTHER" id="PTHR13301">
    <property type="entry name" value="X-BOX TRANSCRIPTION FACTOR-RELATED"/>
    <property type="match status" value="1"/>
</dbReference>
<dbReference type="OrthoDB" id="72851at2759"/>
<keyword evidence="5 9" id="KW-1133">Transmembrane helix</keyword>